<dbReference type="PIRSF" id="PIRSF017233">
    <property type="entry name" value="IKAP"/>
    <property type="match status" value="1"/>
</dbReference>
<dbReference type="Pfam" id="PF23936">
    <property type="entry name" value="HB_ELP1"/>
    <property type="match status" value="1"/>
</dbReference>
<evidence type="ECO:0000259" key="8">
    <source>
        <dbReference type="Pfam" id="PF04762"/>
    </source>
</evidence>
<dbReference type="Gene3D" id="2.130.10.10">
    <property type="entry name" value="YVTN repeat-like/Quinoprotein amine dehydrogenase"/>
    <property type="match status" value="1"/>
</dbReference>
<dbReference type="Pfam" id="PF23797">
    <property type="entry name" value="Beta-prop_ELP1_2nd"/>
    <property type="match status" value="1"/>
</dbReference>
<dbReference type="InterPro" id="IPR056166">
    <property type="entry name" value="TPR_ELP1"/>
</dbReference>
<dbReference type="GO" id="GO:0000049">
    <property type="term" value="F:tRNA binding"/>
    <property type="evidence" value="ECO:0007669"/>
    <property type="project" value="TreeGrafter"/>
</dbReference>
<feature type="domain" description="ELP1 first N-terminal beta-propeller" evidence="8">
    <location>
        <begin position="171"/>
        <end position="326"/>
    </location>
</feature>
<dbReference type="Pfam" id="PF04762">
    <property type="entry name" value="Beta-prop_ELP1_1st"/>
    <property type="match status" value="2"/>
</dbReference>
<evidence type="ECO:0000259" key="9">
    <source>
        <dbReference type="Pfam" id="PF23797"/>
    </source>
</evidence>
<evidence type="ECO:0000256" key="1">
    <source>
        <dbReference type="ARBA" id="ARBA00005043"/>
    </source>
</evidence>
<evidence type="ECO:0000256" key="2">
    <source>
        <dbReference type="ARBA" id="ARBA00006086"/>
    </source>
</evidence>
<evidence type="ECO:0000313" key="13">
    <source>
        <dbReference type="EMBL" id="KAK6929313.1"/>
    </source>
</evidence>
<evidence type="ECO:0000256" key="3">
    <source>
        <dbReference type="ARBA" id="ARBA00022490"/>
    </source>
</evidence>
<keyword evidence="3 6" id="KW-0963">Cytoplasm</keyword>
<comment type="similarity">
    <text evidence="2 6">Belongs to the ELP1/IKA1 family.</text>
</comment>
<dbReference type="GO" id="GO:0005634">
    <property type="term" value="C:nucleus"/>
    <property type="evidence" value="ECO:0007669"/>
    <property type="project" value="UniProtKB-SubCell"/>
</dbReference>
<dbReference type="EMBL" id="JBAMMX010000013">
    <property type="protein sequence ID" value="KAK6929313.1"/>
    <property type="molecule type" value="Genomic_DNA"/>
</dbReference>
<protein>
    <recommendedName>
        <fullName evidence="5 6">Elongator complex protein 1</fullName>
    </recommendedName>
</protein>
<feature type="domain" description="ELP1 TPR" evidence="10">
    <location>
        <begin position="935"/>
        <end position="1096"/>
    </location>
</feature>
<gene>
    <name evidence="13" type="ORF">RJ641_005518</name>
</gene>
<dbReference type="PANTHER" id="PTHR12747">
    <property type="entry name" value="ELONGATOR COMPLEX PROTEIN 1"/>
    <property type="match status" value="1"/>
</dbReference>
<dbReference type="InterPro" id="IPR036322">
    <property type="entry name" value="WD40_repeat_dom_sf"/>
</dbReference>
<feature type="compositionally biased region" description="Basic residues" evidence="7">
    <location>
        <begin position="1202"/>
        <end position="1213"/>
    </location>
</feature>
<evidence type="ECO:0000313" key="14">
    <source>
        <dbReference type="Proteomes" id="UP001370490"/>
    </source>
</evidence>
<dbReference type="Pfam" id="PF23925">
    <property type="entry name" value="A-sol_ELP1"/>
    <property type="match status" value="1"/>
</dbReference>
<organism evidence="13 14">
    <name type="scientific">Dillenia turbinata</name>
    <dbReference type="NCBI Taxonomy" id="194707"/>
    <lineage>
        <taxon>Eukaryota</taxon>
        <taxon>Viridiplantae</taxon>
        <taxon>Streptophyta</taxon>
        <taxon>Embryophyta</taxon>
        <taxon>Tracheophyta</taxon>
        <taxon>Spermatophyta</taxon>
        <taxon>Magnoliopsida</taxon>
        <taxon>eudicotyledons</taxon>
        <taxon>Gunneridae</taxon>
        <taxon>Pentapetalae</taxon>
        <taxon>Dilleniales</taxon>
        <taxon>Dilleniaceae</taxon>
        <taxon>Dillenia</taxon>
    </lineage>
</organism>
<reference evidence="13 14" key="1">
    <citation type="submission" date="2023-12" db="EMBL/GenBank/DDBJ databases">
        <title>A high-quality genome assembly for Dillenia turbinata (Dilleniales).</title>
        <authorList>
            <person name="Chanderbali A."/>
        </authorList>
    </citation>
    <scope>NUCLEOTIDE SEQUENCE [LARGE SCALE GENOMIC DNA]</scope>
    <source>
        <strain evidence="13">LSX21</strain>
        <tissue evidence="13">Leaf</tissue>
    </source>
</reference>
<dbReference type="InterPro" id="IPR006849">
    <property type="entry name" value="Elp1"/>
</dbReference>
<evidence type="ECO:0000256" key="5">
    <source>
        <dbReference type="ARBA" id="ARBA00029535"/>
    </source>
</evidence>
<keyword evidence="14" id="KW-1185">Reference proteome</keyword>
<comment type="subcellular location">
    <subcellularLocation>
        <location evidence="6">Cytoplasm</location>
    </subcellularLocation>
    <subcellularLocation>
        <location evidence="6">Nucleus</location>
    </subcellularLocation>
</comment>
<dbReference type="GO" id="GO:0005829">
    <property type="term" value="C:cytosol"/>
    <property type="evidence" value="ECO:0007669"/>
    <property type="project" value="TreeGrafter"/>
</dbReference>
<keyword evidence="4" id="KW-0819">tRNA processing</keyword>
<accession>A0AAN8ZD53</accession>
<feature type="domain" description="ELP1 first N-terminal beta-propeller" evidence="8">
    <location>
        <begin position="1"/>
        <end position="159"/>
    </location>
</feature>
<proteinExistence type="inferred from homology"/>
<dbReference type="SUPFAM" id="SSF50978">
    <property type="entry name" value="WD40 repeat-like"/>
    <property type="match status" value="1"/>
</dbReference>
<evidence type="ECO:0000259" key="11">
    <source>
        <dbReference type="Pfam" id="PF23925"/>
    </source>
</evidence>
<dbReference type="InterPro" id="IPR056165">
    <property type="entry name" value="Beta-prop_ELP1_2nd"/>
</dbReference>
<feature type="domain" description="ELP1 N-terminal second beta-propeller" evidence="9">
    <location>
        <begin position="359"/>
        <end position="683"/>
    </location>
</feature>
<dbReference type="InterPro" id="IPR015943">
    <property type="entry name" value="WD40/YVTN_repeat-like_dom_sf"/>
</dbReference>
<dbReference type="InterPro" id="IPR056169">
    <property type="entry name" value="HB_ELP1"/>
</dbReference>
<name>A0AAN8ZD53_9MAGN</name>
<dbReference type="InterPro" id="IPR056167">
    <property type="entry name" value="A-sol_ELP1"/>
</dbReference>
<dbReference type="PANTHER" id="PTHR12747:SF0">
    <property type="entry name" value="ELONGATOR COMPLEX PROTEIN 1"/>
    <property type="match status" value="1"/>
</dbReference>
<dbReference type="Proteomes" id="UP001370490">
    <property type="component" value="Unassembled WGS sequence"/>
</dbReference>
<evidence type="ECO:0000256" key="6">
    <source>
        <dbReference type="PIRNR" id="PIRNR017233"/>
    </source>
</evidence>
<sequence length="1321" mass="147929">MKNLKLYSDLTSNLELQSKDEVISFSAFDIERNRLFFATSSNLLYTASLHSFQQASTWGEASLSADVELLDLEPGDIITSFDYLMEKESLIIGTSSGFLLLHSGDGNGTEVVGKVEGGVKCISPSPDGDVIAVISGFGQILLMTHDWDLLCETALEDSSEVIDVSEPTSAFECSISWRGDGKYFATLNVVRDSPSMHKRLKVWERDSGVLHATSELRPFMGVALDWMPSGAKIAAVYDRRAEEKCPSVVFFERNGLERSSFSTNELMNASLDMLRWNCLSDLLASVVRCEKHDSIKIWYFSNNHWYLKQEIRYPKQDGIKCMWDPTKALQLICWTLSGQVTVYNFIWVTAVVEKSLALVIDDSKILVSALFLSLMPPPLYLFSLKFKSPVRDIAFCSRNSKDQLAAYLSDGSLCIVELPSPDSWEDLEGQEFSVEAADAEVTFGSFVHLTWLDSHVLLGVSHFGFSHSTNSVQNPSCKGGLLGYYIQEIELVCSENHVPGLPTCSGWHASISSQTFAEGLIIGIAMNPAKRFSAFLQFAGGKILEYTSKLGVQGGNPKNYLPQDDDLSFPTSSPWMNVIPVGDNGLVKPLLFGLDDINRLHVSGKTICINCCSFSFYSNSTDQVITHLILLTKQDFLFIVDISKIVHGEIDVEYEKFVYDGKRRKEEENRNFINVWERGAKIIGVLHGDEAAIILQTSRGNLECVYPRKLVLASIVNALVAGRFRDALVMVRRHRIDFNIIVDHCGWQAFLPLAREFVRQVNNLNYITEFICSIKRENIMETLYKNFVQLPSPSEAKVVQASNVEDSNKVSSVLLEIRKALEENLPESPARELCILTTLARSDPPALEEALERIKDTREMELLGSDNPRRMSFPSAEEALKHLLWLSDPEAVWEAALGLYDLNLAAIVSLNSQRDPKEFLPYLQQLGSMAPFLMRYNIDLKLRRYENALKNIMSAGDAYFADCMNLMKANPQLFPLGLQLVTDSSKRRQVLEAWGDHLVGEKCFEDAATTYMRCFNYEKALKAFRGCGNWSGVLTVAGLLKLGKEEVLQLAYELCEELQALGKPAEAAKIALEYCRDVKNAISLLVTAREWEEALRVAFLHRQDDIISKVKNASLECASMLIGEYEEGWEKVGKYLARYLAVRQRRLLLAAKLKAEERSVNDYDDDAASEASSNFSGMSAYTTGSKKGSSASISTTTGSKARERRRQKNRGKIRAGSPDEEMALVEHLKGMPITSEAKRELKSLLVSLLMFGKEETAKKLQHTAESFQFSQMAAVKLAEDTISSDIIDENAQTLDHYTQKLKTEQPDSEALSWRLKVLINH</sequence>
<feature type="region of interest" description="Disordered" evidence="7">
    <location>
        <begin position="1162"/>
        <end position="1217"/>
    </location>
</feature>
<evidence type="ECO:0000256" key="7">
    <source>
        <dbReference type="SAM" id="MobiDB-lite"/>
    </source>
</evidence>
<feature type="domain" description="ELP1 alpha-solenoid" evidence="11">
    <location>
        <begin position="708"/>
        <end position="926"/>
    </location>
</feature>
<dbReference type="Gene3D" id="1.25.40.470">
    <property type="match status" value="1"/>
</dbReference>
<dbReference type="InterPro" id="IPR056164">
    <property type="entry name" value="Beta-prop_ELP1_1st"/>
</dbReference>
<feature type="compositionally biased region" description="Low complexity" evidence="7">
    <location>
        <begin position="1182"/>
        <end position="1199"/>
    </location>
</feature>
<keyword evidence="6" id="KW-0539">Nucleus</keyword>
<dbReference type="GO" id="GO:0002926">
    <property type="term" value="P:tRNA wobble base 5-methoxycarbonylmethyl-2-thiouridinylation"/>
    <property type="evidence" value="ECO:0007669"/>
    <property type="project" value="TreeGrafter"/>
</dbReference>
<comment type="pathway">
    <text evidence="1">tRNA modification; 5-methoxycarbonylmethyl-2-thiouridine-tRNA biosynthesis.</text>
</comment>
<dbReference type="GO" id="GO:0033588">
    <property type="term" value="C:elongator holoenzyme complex"/>
    <property type="evidence" value="ECO:0007669"/>
    <property type="project" value="InterPro"/>
</dbReference>
<dbReference type="Pfam" id="PF23878">
    <property type="entry name" value="TPR_ELP1"/>
    <property type="match status" value="1"/>
</dbReference>
<comment type="function">
    <text evidence="6">Component of the elongator complex which is required for multiple tRNA modifications, including mcm5U (5-methoxycarbonylmethyl uridine), mcm5s2U (5-methoxycarbonylmethyl-2-thiouridine), and ncm5U (5-carbamoylmethyl uridine). The elongator complex catalyzes formation of carboxymethyluridine in the wobble base at position 34 in tRNAs.</text>
</comment>
<comment type="caution">
    <text evidence="13">The sequence shown here is derived from an EMBL/GenBank/DDBJ whole genome shotgun (WGS) entry which is preliminary data.</text>
</comment>
<evidence type="ECO:0000259" key="12">
    <source>
        <dbReference type="Pfam" id="PF23936"/>
    </source>
</evidence>
<feature type="domain" description="ELP1 three-helical bundle" evidence="12">
    <location>
        <begin position="1107"/>
        <end position="1265"/>
    </location>
</feature>
<evidence type="ECO:0000259" key="10">
    <source>
        <dbReference type="Pfam" id="PF23878"/>
    </source>
</evidence>
<evidence type="ECO:0000256" key="4">
    <source>
        <dbReference type="ARBA" id="ARBA00022694"/>
    </source>
</evidence>